<feature type="compositionally biased region" description="Pro residues" evidence="1">
    <location>
        <begin position="178"/>
        <end position="187"/>
    </location>
</feature>
<evidence type="ECO:0000313" key="2">
    <source>
        <dbReference type="EMBL" id="PGH16901.1"/>
    </source>
</evidence>
<evidence type="ECO:0000256" key="1">
    <source>
        <dbReference type="SAM" id="MobiDB-lite"/>
    </source>
</evidence>
<evidence type="ECO:0000313" key="3">
    <source>
        <dbReference type="Proteomes" id="UP000224634"/>
    </source>
</evidence>
<feature type="region of interest" description="Disordered" evidence="1">
    <location>
        <begin position="45"/>
        <end position="84"/>
    </location>
</feature>
<organism evidence="2 3">
    <name type="scientific">Polytolypa hystricis (strain UAMH7299)</name>
    <dbReference type="NCBI Taxonomy" id="1447883"/>
    <lineage>
        <taxon>Eukaryota</taxon>
        <taxon>Fungi</taxon>
        <taxon>Dikarya</taxon>
        <taxon>Ascomycota</taxon>
        <taxon>Pezizomycotina</taxon>
        <taxon>Eurotiomycetes</taxon>
        <taxon>Eurotiomycetidae</taxon>
        <taxon>Onygenales</taxon>
        <taxon>Onygenales incertae sedis</taxon>
        <taxon>Polytolypa</taxon>
    </lineage>
</organism>
<reference evidence="2 3" key="1">
    <citation type="submission" date="2017-10" db="EMBL/GenBank/DDBJ databases">
        <title>Comparative genomics in systemic dimorphic fungi from Ajellomycetaceae.</title>
        <authorList>
            <person name="Munoz J.F."/>
            <person name="Mcewen J.G."/>
            <person name="Clay O.K."/>
            <person name="Cuomo C.A."/>
        </authorList>
    </citation>
    <scope>NUCLEOTIDE SEQUENCE [LARGE SCALE GENOMIC DNA]</scope>
    <source>
        <strain evidence="2 3">UAMH7299</strain>
    </source>
</reference>
<feature type="compositionally biased region" description="Low complexity" evidence="1">
    <location>
        <begin position="53"/>
        <end position="64"/>
    </location>
</feature>
<comment type="caution">
    <text evidence="2">The sequence shown here is derived from an EMBL/GenBank/DDBJ whole genome shotgun (WGS) entry which is preliminary data.</text>
</comment>
<name>A0A2B7Y772_POLH7</name>
<proteinExistence type="predicted"/>
<dbReference type="Proteomes" id="UP000224634">
    <property type="component" value="Unassembled WGS sequence"/>
</dbReference>
<keyword evidence="3" id="KW-1185">Reference proteome</keyword>
<dbReference type="EMBL" id="PDNA01000070">
    <property type="protein sequence ID" value="PGH16901.1"/>
    <property type="molecule type" value="Genomic_DNA"/>
</dbReference>
<gene>
    <name evidence="2" type="ORF">AJ80_05045</name>
</gene>
<sequence length="216" mass="23632">MPALQFPQYWRFWRRPASASGSAAGAAMAKVAKRARAMAENFMVTEPISHRNPSSSTSASAPSSHPVPLRPLAPSRPESLHRRPHTNVPRYLVCASLAYPYSIPPPSASASRDPLLAELSLAYDPKLAVQSPESKVHQSKWSKLAGGDDQKSDRIFFFLFRTVRMLLVCLSVAVSPTPHTPHTPLEPPGASGQGRRYSASHSLAMRPVRTRPEGVY</sequence>
<protein>
    <submittedName>
        <fullName evidence="2">Uncharacterized protein</fullName>
    </submittedName>
</protein>
<dbReference type="AlphaFoldDB" id="A0A2B7Y772"/>
<accession>A0A2B7Y772</accession>
<feature type="region of interest" description="Disordered" evidence="1">
    <location>
        <begin position="178"/>
        <end position="216"/>
    </location>
</feature>